<dbReference type="InterPro" id="IPR001054">
    <property type="entry name" value="A/G_cyclase"/>
</dbReference>
<dbReference type="Gene3D" id="6.10.250.780">
    <property type="match status" value="1"/>
</dbReference>
<evidence type="ECO:0000259" key="11">
    <source>
        <dbReference type="PROSITE" id="PS50125"/>
    </source>
</evidence>
<dbReference type="EMBL" id="CALNXI010000023">
    <property type="protein sequence ID" value="CAH3015428.1"/>
    <property type="molecule type" value="Genomic_DNA"/>
</dbReference>
<gene>
    <name evidence="12" type="ORF">PEVE_00016503</name>
</gene>
<dbReference type="InterPro" id="IPR050401">
    <property type="entry name" value="Cyclic_nucleotide_synthase"/>
</dbReference>
<evidence type="ECO:0000256" key="4">
    <source>
        <dbReference type="ARBA" id="ARBA00022729"/>
    </source>
</evidence>
<keyword evidence="13" id="KW-1185">Reference proteome</keyword>
<dbReference type="InterPro" id="IPR011645">
    <property type="entry name" value="HNOB_dom_associated"/>
</dbReference>
<keyword evidence="6 10" id="KW-1133">Transmembrane helix</keyword>
<protein>
    <recommendedName>
        <fullName evidence="2">guanylate cyclase</fullName>
        <ecNumber evidence="2">4.6.1.2</ecNumber>
    </recommendedName>
</protein>
<keyword evidence="8" id="KW-0456">Lyase</keyword>
<evidence type="ECO:0000256" key="3">
    <source>
        <dbReference type="ARBA" id="ARBA00022692"/>
    </source>
</evidence>
<dbReference type="Proteomes" id="UP001159427">
    <property type="component" value="Unassembled WGS sequence"/>
</dbReference>
<dbReference type="PANTHER" id="PTHR11920:SF501">
    <property type="entry name" value="GUANYLATE CYCLASE 32E"/>
    <property type="match status" value="1"/>
</dbReference>
<evidence type="ECO:0000256" key="1">
    <source>
        <dbReference type="ARBA" id="ARBA00004479"/>
    </source>
</evidence>
<dbReference type="InterPro" id="IPR013587">
    <property type="entry name" value="Nitrate/nitrite_sensing"/>
</dbReference>
<dbReference type="SMART" id="SM00044">
    <property type="entry name" value="CYCc"/>
    <property type="match status" value="1"/>
</dbReference>
<comment type="subcellular location">
    <subcellularLocation>
        <location evidence="1">Membrane</location>
        <topology evidence="1">Single-pass type I membrane protein</topology>
    </subcellularLocation>
</comment>
<dbReference type="SUPFAM" id="SSF55073">
    <property type="entry name" value="Nucleotide cyclase"/>
    <property type="match status" value="1"/>
</dbReference>
<evidence type="ECO:0000313" key="13">
    <source>
        <dbReference type="Proteomes" id="UP001159427"/>
    </source>
</evidence>
<feature type="transmembrane region" description="Helical" evidence="10">
    <location>
        <begin position="33"/>
        <end position="52"/>
    </location>
</feature>
<feature type="transmembrane region" description="Helical" evidence="10">
    <location>
        <begin position="333"/>
        <end position="351"/>
    </location>
</feature>
<dbReference type="CDD" id="cd07302">
    <property type="entry name" value="CHD"/>
    <property type="match status" value="1"/>
</dbReference>
<keyword evidence="3 10" id="KW-0812">Transmembrane</keyword>
<dbReference type="PROSITE" id="PS50125">
    <property type="entry name" value="GUANYLATE_CYCLASE_2"/>
    <property type="match status" value="1"/>
</dbReference>
<evidence type="ECO:0000256" key="10">
    <source>
        <dbReference type="SAM" id="Phobius"/>
    </source>
</evidence>
<evidence type="ECO:0000256" key="2">
    <source>
        <dbReference type="ARBA" id="ARBA00012202"/>
    </source>
</evidence>
<keyword evidence="5" id="KW-0547">Nucleotide-binding</keyword>
<accession>A0ABN8LN29</accession>
<comment type="caution">
    <text evidence="12">The sequence shown here is derived from an EMBL/GenBank/DDBJ whole genome shotgun (WGS) entry which is preliminary data.</text>
</comment>
<keyword evidence="4" id="KW-0732">Signal</keyword>
<dbReference type="Pfam" id="PF00211">
    <property type="entry name" value="Guanylate_cyc"/>
    <property type="match status" value="1"/>
</dbReference>
<evidence type="ECO:0000256" key="6">
    <source>
        <dbReference type="ARBA" id="ARBA00022989"/>
    </source>
</evidence>
<proteinExistence type="predicted"/>
<sequence length="610" mass="69536">MAENNNKVLKLLRLCWRYNVTTSAGRRVQSLKIIGVAMIAITGLLVFVAEDVNNARDNIKKAEILEKNLESSLQVALLIHRLQIERGLTVLCLGSKSAEDKDRVFEKLSDARHNTDKVLEETDWPFDETAETEFLRGAQNFKRHLRDHRYGVGRCAHGTQRQQIEFYTLPIDLMLNWFYKNVRDNPGNDIFLDMVGYHMFLVGKDKIGIERALGGTFFANGYFSNSSDLVWFANHSILGREFLEASETFMPEIKAKMSHNVNETVLRLIEKEREVILANQPDNASVSKGELWFQLMTLYLNDIFKVQKNVGDSLTKRLDVIQKNNAAHLTQRLAYLVFAILLVPVIAYSVYRMTGTIQNCTFQLAQTMLELKEEKQRADTLLYQMFPHPVAEKLKNKQQIPAEFFNSVTIFFSDIVNFTEMCSNMAPMQVTAMLDEIYGLFDDRINFYDVYKVETIGDAYMVVSGLPQRNGMRHVDQIARMALDLVKAVDELKLPQFSRRQLSVRIGIHTGPCVAGVVGNKMPRYCLFGDTVNTASRMQTSGEPQKIHISENAKEALDEIGSYHIVFRDSMAVKGKGLMSTYWLKGFSENGPCLTLYAPEDMQMTAFVQL</sequence>
<keyword evidence="7 10" id="KW-0472">Membrane</keyword>
<evidence type="ECO:0000256" key="8">
    <source>
        <dbReference type="ARBA" id="ARBA00023239"/>
    </source>
</evidence>
<name>A0ABN8LN29_9CNID</name>
<evidence type="ECO:0000256" key="9">
    <source>
        <dbReference type="ARBA" id="ARBA00023293"/>
    </source>
</evidence>
<evidence type="ECO:0000256" key="5">
    <source>
        <dbReference type="ARBA" id="ARBA00022741"/>
    </source>
</evidence>
<dbReference type="PANTHER" id="PTHR11920">
    <property type="entry name" value="GUANYLYL CYCLASE"/>
    <property type="match status" value="1"/>
</dbReference>
<keyword evidence="9" id="KW-0141">cGMP biosynthesis</keyword>
<organism evidence="12 13">
    <name type="scientific">Porites evermanni</name>
    <dbReference type="NCBI Taxonomy" id="104178"/>
    <lineage>
        <taxon>Eukaryota</taxon>
        <taxon>Metazoa</taxon>
        <taxon>Cnidaria</taxon>
        <taxon>Anthozoa</taxon>
        <taxon>Hexacorallia</taxon>
        <taxon>Scleractinia</taxon>
        <taxon>Fungiina</taxon>
        <taxon>Poritidae</taxon>
        <taxon>Porites</taxon>
    </lineage>
</organism>
<feature type="domain" description="Guanylate cyclase" evidence="11">
    <location>
        <begin position="409"/>
        <end position="539"/>
    </location>
</feature>
<reference evidence="12 13" key="1">
    <citation type="submission" date="2022-05" db="EMBL/GenBank/DDBJ databases">
        <authorList>
            <consortium name="Genoscope - CEA"/>
            <person name="William W."/>
        </authorList>
    </citation>
    <scope>NUCLEOTIDE SEQUENCE [LARGE SCALE GENOMIC DNA]</scope>
</reference>
<dbReference type="Pfam" id="PF08376">
    <property type="entry name" value="NIT"/>
    <property type="match status" value="1"/>
</dbReference>
<dbReference type="Pfam" id="PF07701">
    <property type="entry name" value="HNOBA"/>
    <property type="match status" value="1"/>
</dbReference>
<evidence type="ECO:0000256" key="7">
    <source>
        <dbReference type="ARBA" id="ARBA00023136"/>
    </source>
</evidence>
<dbReference type="InterPro" id="IPR029787">
    <property type="entry name" value="Nucleotide_cyclase"/>
</dbReference>
<dbReference type="Gene3D" id="3.30.70.1230">
    <property type="entry name" value="Nucleotide cyclase"/>
    <property type="match status" value="1"/>
</dbReference>
<evidence type="ECO:0000313" key="12">
    <source>
        <dbReference type="EMBL" id="CAH3015428.1"/>
    </source>
</evidence>
<dbReference type="EC" id="4.6.1.2" evidence="2"/>